<proteinExistence type="predicted"/>
<sequence length="284" mass="32559">NYGEGDPLCHAFSIGQLLLKKDPSSRDADGATCGIFIISDQSSLKSTIIEHQYDPKLEEAEYDLLLEYDVSEKTETLVSNSNLQDLTSKFTKIDNSHLDNKKEARIIICSNILSFAIDCCDNPGLIPTNISTQKNTNNIICRTLEKVLERQKLQNDSIVLLCILAKFLENLSWPRQMDLIEKINGENLIILVTRMDQINVSKISQEIKNSEPFSCNSWNVLKFIRSKIEQQAHPHHFPKGVQFHYTASSSENWNILLEYRWNAFEKSERKNNETMCNILCNKDE</sequence>
<name>A0ABN7VLS6_GIGMA</name>
<organism evidence="1 2">
    <name type="scientific">Gigaspora margarita</name>
    <dbReference type="NCBI Taxonomy" id="4874"/>
    <lineage>
        <taxon>Eukaryota</taxon>
        <taxon>Fungi</taxon>
        <taxon>Fungi incertae sedis</taxon>
        <taxon>Mucoromycota</taxon>
        <taxon>Glomeromycotina</taxon>
        <taxon>Glomeromycetes</taxon>
        <taxon>Diversisporales</taxon>
        <taxon>Gigasporaceae</taxon>
        <taxon>Gigaspora</taxon>
    </lineage>
</organism>
<dbReference type="EMBL" id="CAJVQB010016542">
    <property type="protein sequence ID" value="CAG8780381.1"/>
    <property type="molecule type" value="Genomic_DNA"/>
</dbReference>
<comment type="caution">
    <text evidence="1">The sequence shown here is derived from an EMBL/GenBank/DDBJ whole genome shotgun (WGS) entry which is preliminary data.</text>
</comment>
<evidence type="ECO:0000313" key="1">
    <source>
        <dbReference type="EMBL" id="CAG8780381.1"/>
    </source>
</evidence>
<gene>
    <name evidence="1" type="ORF">GMARGA_LOCUS19640</name>
</gene>
<keyword evidence="2" id="KW-1185">Reference proteome</keyword>
<dbReference type="Proteomes" id="UP000789901">
    <property type="component" value="Unassembled WGS sequence"/>
</dbReference>
<feature type="non-terminal residue" evidence="1">
    <location>
        <position position="1"/>
    </location>
</feature>
<reference evidence="1 2" key="1">
    <citation type="submission" date="2021-06" db="EMBL/GenBank/DDBJ databases">
        <authorList>
            <person name="Kallberg Y."/>
            <person name="Tangrot J."/>
            <person name="Rosling A."/>
        </authorList>
    </citation>
    <scope>NUCLEOTIDE SEQUENCE [LARGE SCALE GENOMIC DNA]</scope>
    <source>
        <strain evidence="1 2">120-4 pot B 10/14</strain>
    </source>
</reference>
<accession>A0ABN7VLS6</accession>
<protein>
    <submittedName>
        <fullName evidence="1">43656_t:CDS:1</fullName>
    </submittedName>
</protein>
<evidence type="ECO:0000313" key="2">
    <source>
        <dbReference type="Proteomes" id="UP000789901"/>
    </source>
</evidence>